<feature type="non-terminal residue" evidence="1">
    <location>
        <position position="101"/>
    </location>
</feature>
<organism evidence="1">
    <name type="scientific">hydrothermal vent metagenome</name>
    <dbReference type="NCBI Taxonomy" id="652676"/>
    <lineage>
        <taxon>unclassified sequences</taxon>
        <taxon>metagenomes</taxon>
        <taxon>ecological metagenomes</taxon>
    </lineage>
</organism>
<accession>A0A3B0T4A7</accession>
<evidence type="ECO:0000313" key="1">
    <source>
        <dbReference type="EMBL" id="VAW01776.1"/>
    </source>
</evidence>
<gene>
    <name evidence="1" type="ORF">MNBD_ALPHA08-2145</name>
</gene>
<dbReference type="EMBL" id="UOEC01000190">
    <property type="protein sequence ID" value="VAW01776.1"/>
    <property type="molecule type" value="Genomic_DNA"/>
</dbReference>
<proteinExistence type="predicted"/>
<protein>
    <recommendedName>
        <fullName evidence="2">Phasin domain-containing protein</fullName>
    </recommendedName>
</protein>
<reference evidence="1" key="1">
    <citation type="submission" date="2018-06" db="EMBL/GenBank/DDBJ databases">
        <authorList>
            <person name="Zhirakovskaya E."/>
        </authorList>
    </citation>
    <scope>NUCLEOTIDE SEQUENCE</scope>
</reference>
<name>A0A3B0T4A7_9ZZZZ</name>
<sequence>MSEPTKKPLVPSDPQVFFDNLSQALETGAEIFREMAEAKTSNDSMASLEDMQKSFLDIATAYTHHPEKLVEKQMQFWQTQNELWTNAWQQYLGQGEQQTTP</sequence>
<dbReference type="AlphaFoldDB" id="A0A3B0T4A7"/>
<evidence type="ECO:0008006" key="2">
    <source>
        <dbReference type="Google" id="ProtNLM"/>
    </source>
</evidence>